<evidence type="ECO:0000313" key="1">
    <source>
        <dbReference type="EMBL" id="GAD19921.1"/>
    </source>
</evidence>
<reference evidence="1 2" key="1">
    <citation type="journal article" date="2013" name="Genome Announc.">
        <title>Draft Genome Sequence of Helicobacter fennelliae Strain MRY12-0050, Isolated from a Bacteremia Patient.</title>
        <authorList>
            <person name="Rimbara E."/>
            <person name="Matsui M."/>
            <person name="Mori S."/>
            <person name="Suzuki S."/>
            <person name="Suzuki M."/>
            <person name="Kim H."/>
            <person name="Sekizuka T."/>
            <person name="Kuroda M."/>
            <person name="Shibayama K."/>
        </authorList>
    </citation>
    <scope>NUCLEOTIDE SEQUENCE [LARGE SCALE GENOMIC DNA]</scope>
    <source>
        <strain evidence="1 2">MRY12-0050</strain>
    </source>
</reference>
<accession>T1D403</accession>
<keyword evidence="2" id="KW-1185">Reference proteome</keyword>
<evidence type="ECO:0000313" key="2">
    <source>
        <dbReference type="Proteomes" id="UP000018143"/>
    </source>
</evidence>
<organism evidence="1 2">
    <name type="scientific">Helicobacter fennelliae MRY12-0050</name>
    <dbReference type="NCBI Taxonomy" id="1325130"/>
    <lineage>
        <taxon>Bacteria</taxon>
        <taxon>Pseudomonadati</taxon>
        <taxon>Campylobacterota</taxon>
        <taxon>Epsilonproteobacteria</taxon>
        <taxon>Campylobacterales</taxon>
        <taxon>Helicobacteraceae</taxon>
        <taxon>Helicobacter</taxon>
    </lineage>
</organism>
<sequence length="50" mass="5907">MRVNDDKNSLESRIQDLDSRLKSILHNLHKIYLESICVRLAYHGLCLLRL</sequence>
<comment type="caution">
    <text evidence="1">The sequence shown here is derived from an EMBL/GenBank/DDBJ whole genome shotgun (WGS) entry which is preliminary data.</text>
</comment>
<name>T1D403_9HELI</name>
<dbReference type="STRING" id="1325130.HFN_1161"/>
<gene>
    <name evidence="1" type="ORF">HFN_1161</name>
</gene>
<dbReference type="EMBL" id="BASD01000029">
    <property type="protein sequence ID" value="GAD19921.1"/>
    <property type="molecule type" value="Genomic_DNA"/>
</dbReference>
<proteinExistence type="predicted"/>
<dbReference type="AlphaFoldDB" id="T1D403"/>
<dbReference type="Proteomes" id="UP000018143">
    <property type="component" value="Unassembled WGS sequence"/>
</dbReference>
<protein>
    <submittedName>
        <fullName evidence="1">Uncharacterized protein</fullName>
    </submittedName>
</protein>